<evidence type="ECO:0000313" key="3">
    <source>
        <dbReference type="Proteomes" id="UP000001175"/>
    </source>
</evidence>
<evidence type="ECO:0000256" key="1">
    <source>
        <dbReference type="SAM" id="SignalP"/>
    </source>
</evidence>
<dbReference type="RefSeq" id="WP_011243712.1">
    <property type="nucleotide sequence ID" value="NC_006576.1"/>
</dbReference>
<organism evidence="2 3">
    <name type="scientific">Synechococcus sp. (strain ATCC 27144 / PCC 6301 / SAUG 1402/1)</name>
    <name type="common">Anacystis nidulans</name>
    <dbReference type="NCBI Taxonomy" id="269084"/>
    <lineage>
        <taxon>Bacteria</taxon>
        <taxon>Bacillati</taxon>
        <taxon>Cyanobacteriota</taxon>
        <taxon>Cyanophyceae</taxon>
        <taxon>Synechococcales</taxon>
        <taxon>Synechococcaceae</taxon>
        <taxon>Synechococcus</taxon>
    </lineage>
</organism>
<name>A0A0H3K9G5_SYNP6</name>
<evidence type="ECO:0000313" key="2">
    <source>
        <dbReference type="EMBL" id="BAD79590.1"/>
    </source>
</evidence>
<feature type="signal peptide" evidence="1">
    <location>
        <begin position="1"/>
        <end position="26"/>
    </location>
</feature>
<sequence length="274" mass="30197">MNYALPLTAFVGSFTLMLLVGAPVKACPPGHYQMGGGNAGWVGCAPMDGGVGSGNSAPSIADMNITAPRLSTYDAKQWVDFFEQMAQSSIETERELVGKENPEVYEALLQGVWIFGSSKLDSKVPMCTATFATRRGGVMFQDWTGDEPGTFLAFYNVNIQRVNQVKRVRVRLEQSGESQTVEAFQTNYPLVDTMGMLMSRVPSTEALLSSIEDNQDFNIYMRESDIETRRGLGLLLLPNRGRNDVEYKVVSGEWHSGLSARDALKACIQKRDAR</sequence>
<accession>A0A0H3K9G5</accession>
<dbReference type="AlphaFoldDB" id="A0A0H3K9G5"/>
<proteinExistence type="predicted"/>
<dbReference type="KEGG" id="syc:syc1400_d"/>
<reference evidence="2 3" key="1">
    <citation type="journal article" date="2007" name="Photosyn. Res.">
        <title>Complete nucleotide sequence of the freshwater unicellular cyanobacterium Synechococcus elongatus PCC 6301 chromosome: gene content and organization.</title>
        <authorList>
            <person name="Sugita C."/>
            <person name="Ogata K."/>
            <person name="Shikata M."/>
            <person name="Jikuya H."/>
            <person name="Takano J."/>
            <person name="Furumichi M."/>
            <person name="Kanehisa M."/>
            <person name="Omata T."/>
            <person name="Sugiura M."/>
            <person name="Sugita M."/>
        </authorList>
    </citation>
    <scope>NUCLEOTIDE SEQUENCE [LARGE SCALE GENOMIC DNA]</scope>
    <source>
        <strain evidence="3">ATCC 27144 / PCC 6301 / SAUG 1402/1</strain>
    </source>
</reference>
<dbReference type="Proteomes" id="UP000001175">
    <property type="component" value="Chromosome"/>
</dbReference>
<gene>
    <name evidence="2" type="ordered locus">syc1400_d</name>
</gene>
<dbReference type="EMBL" id="AP008231">
    <property type="protein sequence ID" value="BAD79590.1"/>
    <property type="molecule type" value="Genomic_DNA"/>
</dbReference>
<protein>
    <submittedName>
        <fullName evidence="2">Uncharacterized protein</fullName>
    </submittedName>
</protein>
<dbReference type="eggNOG" id="ENOG50337CW">
    <property type="taxonomic scope" value="Bacteria"/>
</dbReference>
<feature type="chain" id="PRO_5002613286" evidence="1">
    <location>
        <begin position="27"/>
        <end position="274"/>
    </location>
</feature>
<keyword evidence="1" id="KW-0732">Signal</keyword>